<feature type="signal peptide" evidence="1">
    <location>
        <begin position="1"/>
        <end position="26"/>
    </location>
</feature>
<dbReference type="EMBL" id="JBBPBN010000033">
    <property type="protein sequence ID" value="KAK9003668.1"/>
    <property type="molecule type" value="Genomic_DNA"/>
</dbReference>
<keyword evidence="1" id="KW-0732">Signal</keyword>
<accession>A0ABR2QSS0</accession>
<evidence type="ECO:0000313" key="3">
    <source>
        <dbReference type="Proteomes" id="UP001396334"/>
    </source>
</evidence>
<keyword evidence="3" id="KW-1185">Reference proteome</keyword>
<evidence type="ECO:0000256" key="1">
    <source>
        <dbReference type="SAM" id="SignalP"/>
    </source>
</evidence>
<reference evidence="2 3" key="1">
    <citation type="journal article" date="2024" name="G3 (Bethesda)">
        <title>Genome assembly of Hibiscus sabdariffa L. provides insights into metabolisms of medicinal natural products.</title>
        <authorList>
            <person name="Kim T."/>
        </authorList>
    </citation>
    <scope>NUCLEOTIDE SEQUENCE [LARGE SCALE GENOMIC DNA]</scope>
    <source>
        <strain evidence="2">TK-2024</strain>
        <tissue evidence="2">Old leaves</tissue>
    </source>
</reference>
<gene>
    <name evidence="2" type="ORF">V6N11_084302</name>
</gene>
<protein>
    <submittedName>
        <fullName evidence="2">Uncharacterized protein</fullName>
    </submittedName>
</protein>
<evidence type="ECO:0000313" key="2">
    <source>
        <dbReference type="EMBL" id="KAK9003668.1"/>
    </source>
</evidence>
<proteinExistence type="predicted"/>
<feature type="chain" id="PRO_5046892789" evidence="1">
    <location>
        <begin position="27"/>
        <end position="206"/>
    </location>
</feature>
<sequence length="206" mass="22324">MSFVVTVALQLRMLFLVKLRIQVILAKNYQRVTHNLSHAPVQAHSYVLHGSQLGLVTTPLYNAYNCYVDLFSSFHIKVCATSKVVASDMLSSQSDATFQLIIVSSESLNEVDTRVVDGVRVDTNSGVNDFVAPIVDGPHVDTNLASEYYCSVDQSIESQEVQADPRVCPGLVLEELRAGPGVCQGPIMAPTKIGDVGTVLSPISDE</sequence>
<comment type="caution">
    <text evidence="2">The sequence shown here is derived from an EMBL/GenBank/DDBJ whole genome shotgun (WGS) entry which is preliminary data.</text>
</comment>
<organism evidence="2 3">
    <name type="scientific">Hibiscus sabdariffa</name>
    <name type="common">roselle</name>
    <dbReference type="NCBI Taxonomy" id="183260"/>
    <lineage>
        <taxon>Eukaryota</taxon>
        <taxon>Viridiplantae</taxon>
        <taxon>Streptophyta</taxon>
        <taxon>Embryophyta</taxon>
        <taxon>Tracheophyta</taxon>
        <taxon>Spermatophyta</taxon>
        <taxon>Magnoliopsida</taxon>
        <taxon>eudicotyledons</taxon>
        <taxon>Gunneridae</taxon>
        <taxon>Pentapetalae</taxon>
        <taxon>rosids</taxon>
        <taxon>malvids</taxon>
        <taxon>Malvales</taxon>
        <taxon>Malvaceae</taxon>
        <taxon>Malvoideae</taxon>
        <taxon>Hibiscus</taxon>
    </lineage>
</organism>
<dbReference type="Proteomes" id="UP001396334">
    <property type="component" value="Unassembled WGS sequence"/>
</dbReference>
<name>A0ABR2QSS0_9ROSI</name>